<evidence type="ECO:0000256" key="6">
    <source>
        <dbReference type="ARBA" id="ARBA00022970"/>
    </source>
</evidence>
<comment type="subcellular location">
    <subcellularLocation>
        <location evidence="1">Cell inner membrane</location>
        <topology evidence="1">Multi-pass membrane protein</topology>
    </subcellularLocation>
    <subcellularLocation>
        <location evidence="9">Cell membrane</location>
        <topology evidence="9">Multi-pass membrane protein</topology>
    </subcellularLocation>
</comment>
<reference evidence="11 12" key="1">
    <citation type="submission" date="2019-03" db="EMBL/GenBank/DDBJ databases">
        <title>Genomic Encyclopedia of Type Strains, Phase IV (KMG-IV): sequencing the most valuable type-strain genomes for metagenomic binning, comparative biology and taxonomic classification.</title>
        <authorList>
            <person name="Goeker M."/>
        </authorList>
    </citation>
    <scope>NUCLEOTIDE SEQUENCE [LARGE SCALE GENOMIC DNA]</scope>
    <source>
        <strain evidence="11 12">DSM 10053</strain>
    </source>
</reference>
<evidence type="ECO:0000259" key="10">
    <source>
        <dbReference type="PROSITE" id="PS50928"/>
    </source>
</evidence>
<dbReference type="NCBIfam" id="TIGR01726">
    <property type="entry name" value="HEQRo_perm_3TM"/>
    <property type="match status" value="1"/>
</dbReference>
<gene>
    <name evidence="11" type="ORF">EV692_2368</name>
</gene>
<feature type="transmembrane region" description="Helical" evidence="9">
    <location>
        <begin position="57"/>
        <end position="75"/>
    </location>
</feature>
<dbReference type="GO" id="GO:0043190">
    <property type="term" value="C:ATP-binding cassette (ABC) transporter complex"/>
    <property type="evidence" value="ECO:0007669"/>
    <property type="project" value="InterPro"/>
</dbReference>
<evidence type="ECO:0000256" key="8">
    <source>
        <dbReference type="ARBA" id="ARBA00023136"/>
    </source>
</evidence>
<comment type="caution">
    <text evidence="11">The sequence shown here is derived from an EMBL/GenBank/DDBJ whole genome shotgun (WGS) entry which is preliminary data.</text>
</comment>
<feature type="transmembrane region" description="Helical" evidence="9">
    <location>
        <begin position="156"/>
        <end position="184"/>
    </location>
</feature>
<keyword evidence="3 9" id="KW-0813">Transport</keyword>
<evidence type="ECO:0000256" key="4">
    <source>
        <dbReference type="ARBA" id="ARBA00022475"/>
    </source>
</evidence>
<dbReference type="RefSeq" id="WP_132302920.1">
    <property type="nucleotide sequence ID" value="NZ_CP170642.1"/>
</dbReference>
<feature type="transmembrane region" description="Helical" evidence="9">
    <location>
        <begin position="95"/>
        <end position="113"/>
    </location>
</feature>
<dbReference type="CDD" id="cd06261">
    <property type="entry name" value="TM_PBP2"/>
    <property type="match status" value="1"/>
</dbReference>
<evidence type="ECO:0000313" key="11">
    <source>
        <dbReference type="EMBL" id="TCK64983.1"/>
    </source>
</evidence>
<dbReference type="InterPro" id="IPR035906">
    <property type="entry name" value="MetI-like_sf"/>
</dbReference>
<evidence type="ECO:0000256" key="2">
    <source>
        <dbReference type="ARBA" id="ARBA00010072"/>
    </source>
</evidence>
<evidence type="ECO:0000256" key="3">
    <source>
        <dbReference type="ARBA" id="ARBA00022448"/>
    </source>
</evidence>
<dbReference type="SUPFAM" id="SSF161098">
    <property type="entry name" value="MetI-like"/>
    <property type="match status" value="1"/>
</dbReference>
<dbReference type="InterPro" id="IPR010065">
    <property type="entry name" value="AA_ABC_transptr_permease_3TM"/>
</dbReference>
<accession>A0A4R1KKY2</accession>
<keyword evidence="7 9" id="KW-1133">Transmembrane helix</keyword>
<feature type="domain" description="ABC transmembrane type-1" evidence="10">
    <location>
        <begin position="21"/>
        <end position="222"/>
    </location>
</feature>
<dbReference type="GO" id="GO:0006865">
    <property type="term" value="P:amino acid transport"/>
    <property type="evidence" value="ECO:0007669"/>
    <property type="project" value="UniProtKB-KW"/>
</dbReference>
<evidence type="ECO:0000256" key="9">
    <source>
        <dbReference type="RuleBase" id="RU363032"/>
    </source>
</evidence>
<dbReference type="GO" id="GO:0022857">
    <property type="term" value="F:transmembrane transporter activity"/>
    <property type="evidence" value="ECO:0007669"/>
    <property type="project" value="InterPro"/>
</dbReference>
<dbReference type="InterPro" id="IPR000515">
    <property type="entry name" value="MetI-like"/>
</dbReference>
<dbReference type="Gene3D" id="1.10.3720.10">
    <property type="entry name" value="MetI-like"/>
    <property type="match status" value="1"/>
</dbReference>
<dbReference type="Proteomes" id="UP000295496">
    <property type="component" value="Unassembled WGS sequence"/>
</dbReference>
<organism evidence="11 12">
    <name type="scientific">Lonepinella koalarum</name>
    <dbReference type="NCBI Taxonomy" id="53417"/>
    <lineage>
        <taxon>Bacteria</taxon>
        <taxon>Pseudomonadati</taxon>
        <taxon>Pseudomonadota</taxon>
        <taxon>Gammaproteobacteria</taxon>
        <taxon>Pasteurellales</taxon>
        <taxon>Pasteurellaceae</taxon>
        <taxon>Lonepinella</taxon>
    </lineage>
</organism>
<dbReference type="EMBL" id="SMGJ01000011">
    <property type="protein sequence ID" value="TCK64983.1"/>
    <property type="molecule type" value="Genomic_DNA"/>
</dbReference>
<dbReference type="AlphaFoldDB" id="A0A4R1KKY2"/>
<keyword evidence="8 9" id="KW-0472">Membrane</keyword>
<keyword evidence="12" id="KW-1185">Reference proteome</keyword>
<feature type="transmembrane region" description="Helical" evidence="9">
    <location>
        <begin position="204"/>
        <end position="225"/>
    </location>
</feature>
<dbReference type="PROSITE" id="PS50928">
    <property type="entry name" value="ABC_TM1"/>
    <property type="match status" value="1"/>
</dbReference>
<evidence type="ECO:0000256" key="1">
    <source>
        <dbReference type="ARBA" id="ARBA00004429"/>
    </source>
</evidence>
<dbReference type="PANTHER" id="PTHR30614">
    <property type="entry name" value="MEMBRANE COMPONENT OF AMINO ACID ABC TRANSPORTER"/>
    <property type="match status" value="1"/>
</dbReference>
<evidence type="ECO:0000256" key="5">
    <source>
        <dbReference type="ARBA" id="ARBA00022692"/>
    </source>
</evidence>
<dbReference type="InterPro" id="IPR043429">
    <property type="entry name" value="ArtM/GltK/GlnP/TcyL/YhdX-like"/>
</dbReference>
<dbReference type="Pfam" id="PF00528">
    <property type="entry name" value="BPD_transp_1"/>
    <property type="match status" value="1"/>
</dbReference>
<feature type="transmembrane region" description="Helical" evidence="9">
    <location>
        <begin position="20"/>
        <end position="45"/>
    </location>
</feature>
<proteinExistence type="inferred from homology"/>
<keyword evidence="6" id="KW-0029">Amino-acid transport</keyword>
<keyword evidence="5 9" id="KW-0812">Transmembrane</keyword>
<evidence type="ECO:0000313" key="12">
    <source>
        <dbReference type="Proteomes" id="UP000295496"/>
    </source>
</evidence>
<evidence type="ECO:0000256" key="7">
    <source>
        <dbReference type="ARBA" id="ARBA00022989"/>
    </source>
</evidence>
<dbReference type="PANTHER" id="PTHR30614:SF0">
    <property type="entry name" value="L-CYSTINE TRANSPORT SYSTEM PERMEASE PROTEIN TCYL"/>
    <property type="match status" value="1"/>
</dbReference>
<sequence length="237" mass="26570">MGDIFSLVAIWDTIPKLLQYLPVTLEITVLSLFFGLILGFLFALIKINKTPVIRQMVAVLVSFVRGTPLIVQLYLTYTGIPLLLKYYNYSYGTDYNINAVPAMLFVLVTFSINQAAYNSENIRAALQSVGKGEIEAGHSIGMTYFQIMQRIILPKAFVYALPILGNTLIGLLKGTSLAFVCAVVEMTAQSKIIAGVSYRYFEAYLALALIYWVVTIIIEQIVNFIERKMMIPDNILR</sequence>
<name>A0A4R1KKY2_9PAST</name>
<keyword evidence="4" id="KW-1003">Cell membrane</keyword>
<comment type="similarity">
    <text evidence="2">Belongs to the binding-protein-dependent transport system permease family. HisMQ subfamily.</text>
</comment>
<protein>
    <submittedName>
        <fullName evidence="11">Amino acid ABC transporter membrane protein (PAAT family)</fullName>
    </submittedName>
</protein>